<accession>A0A8X6W4Z9</accession>
<sequence>MLHCGMPYSAKKVIGDARMALNRRFILGVWTVKQSSIPYRESMMLGMAKVVFSILLSGMMAIGRAMESGRRGYGSSSGWKVFEFFWLG</sequence>
<evidence type="ECO:0000313" key="2">
    <source>
        <dbReference type="EMBL" id="GFY28254.1"/>
    </source>
</evidence>
<keyword evidence="3" id="KW-1185">Reference proteome</keyword>
<name>A0A8X6W4Z9_TRICX</name>
<dbReference type="AlphaFoldDB" id="A0A8X6W4Z9"/>
<keyword evidence="1" id="KW-0812">Transmembrane</keyword>
<keyword evidence="1" id="KW-1133">Transmembrane helix</keyword>
<feature type="transmembrane region" description="Helical" evidence="1">
    <location>
        <begin position="43"/>
        <end position="62"/>
    </location>
</feature>
<organism evidence="2 3">
    <name type="scientific">Trichonephila clavipes</name>
    <name type="common">Golden silk orbweaver</name>
    <name type="synonym">Nephila clavipes</name>
    <dbReference type="NCBI Taxonomy" id="2585209"/>
    <lineage>
        <taxon>Eukaryota</taxon>
        <taxon>Metazoa</taxon>
        <taxon>Ecdysozoa</taxon>
        <taxon>Arthropoda</taxon>
        <taxon>Chelicerata</taxon>
        <taxon>Arachnida</taxon>
        <taxon>Araneae</taxon>
        <taxon>Araneomorphae</taxon>
        <taxon>Entelegynae</taxon>
        <taxon>Araneoidea</taxon>
        <taxon>Nephilidae</taxon>
        <taxon>Trichonephila</taxon>
    </lineage>
</organism>
<evidence type="ECO:0000313" key="3">
    <source>
        <dbReference type="Proteomes" id="UP000887159"/>
    </source>
</evidence>
<reference evidence="2" key="1">
    <citation type="submission" date="2020-08" db="EMBL/GenBank/DDBJ databases">
        <title>Multicomponent nature underlies the extraordinary mechanical properties of spider dragline silk.</title>
        <authorList>
            <person name="Kono N."/>
            <person name="Nakamura H."/>
            <person name="Mori M."/>
            <person name="Yoshida Y."/>
            <person name="Ohtoshi R."/>
            <person name="Malay A.D."/>
            <person name="Moran D.A.P."/>
            <person name="Tomita M."/>
            <person name="Numata K."/>
            <person name="Arakawa K."/>
        </authorList>
    </citation>
    <scope>NUCLEOTIDE SEQUENCE</scope>
</reference>
<gene>
    <name evidence="2" type="ORF">TNCV_4395881</name>
</gene>
<proteinExistence type="predicted"/>
<dbReference type="EMBL" id="BMAU01021383">
    <property type="protein sequence ID" value="GFY28254.1"/>
    <property type="molecule type" value="Genomic_DNA"/>
</dbReference>
<evidence type="ECO:0000256" key="1">
    <source>
        <dbReference type="SAM" id="Phobius"/>
    </source>
</evidence>
<protein>
    <submittedName>
        <fullName evidence="2">Uncharacterized protein</fullName>
    </submittedName>
</protein>
<dbReference type="Proteomes" id="UP000887159">
    <property type="component" value="Unassembled WGS sequence"/>
</dbReference>
<keyword evidence="1" id="KW-0472">Membrane</keyword>
<comment type="caution">
    <text evidence="2">The sequence shown here is derived from an EMBL/GenBank/DDBJ whole genome shotgun (WGS) entry which is preliminary data.</text>
</comment>